<dbReference type="Proteomes" id="UP000828390">
    <property type="component" value="Unassembled WGS sequence"/>
</dbReference>
<protein>
    <submittedName>
        <fullName evidence="2">Uncharacterized protein</fullName>
    </submittedName>
</protein>
<evidence type="ECO:0000256" key="1">
    <source>
        <dbReference type="SAM" id="MobiDB-lite"/>
    </source>
</evidence>
<reference evidence="2" key="1">
    <citation type="journal article" date="2019" name="bioRxiv">
        <title>The Genome of the Zebra Mussel, Dreissena polymorpha: A Resource for Invasive Species Research.</title>
        <authorList>
            <person name="McCartney M.A."/>
            <person name="Auch B."/>
            <person name="Kono T."/>
            <person name="Mallez S."/>
            <person name="Zhang Y."/>
            <person name="Obille A."/>
            <person name="Becker A."/>
            <person name="Abrahante J.E."/>
            <person name="Garbe J."/>
            <person name="Badalamenti J.P."/>
            <person name="Herman A."/>
            <person name="Mangelson H."/>
            <person name="Liachko I."/>
            <person name="Sullivan S."/>
            <person name="Sone E.D."/>
            <person name="Koren S."/>
            <person name="Silverstein K.A.T."/>
            <person name="Beckman K.B."/>
            <person name="Gohl D.M."/>
        </authorList>
    </citation>
    <scope>NUCLEOTIDE SEQUENCE</scope>
    <source>
        <strain evidence="2">Duluth1</strain>
        <tissue evidence="2">Whole animal</tissue>
    </source>
</reference>
<accession>A0A9D4HBP4</accession>
<name>A0A9D4HBP4_DREPO</name>
<feature type="region of interest" description="Disordered" evidence="1">
    <location>
        <begin position="1"/>
        <end position="42"/>
    </location>
</feature>
<dbReference type="EMBL" id="JAIWYP010000004">
    <property type="protein sequence ID" value="KAH3831210.1"/>
    <property type="molecule type" value="Genomic_DNA"/>
</dbReference>
<feature type="compositionally biased region" description="Low complexity" evidence="1">
    <location>
        <begin position="14"/>
        <end position="34"/>
    </location>
</feature>
<proteinExistence type="predicted"/>
<keyword evidence="3" id="KW-1185">Reference proteome</keyword>
<dbReference type="AlphaFoldDB" id="A0A9D4HBP4"/>
<organism evidence="2 3">
    <name type="scientific">Dreissena polymorpha</name>
    <name type="common">Zebra mussel</name>
    <name type="synonym">Mytilus polymorpha</name>
    <dbReference type="NCBI Taxonomy" id="45954"/>
    <lineage>
        <taxon>Eukaryota</taxon>
        <taxon>Metazoa</taxon>
        <taxon>Spiralia</taxon>
        <taxon>Lophotrochozoa</taxon>
        <taxon>Mollusca</taxon>
        <taxon>Bivalvia</taxon>
        <taxon>Autobranchia</taxon>
        <taxon>Heteroconchia</taxon>
        <taxon>Euheterodonta</taxon>
        <taxon>Imparidentia</taxon>
        <taxon>Neoheterodontei</taxon>
        <taxon>Myida</taxon>
        <taxon>Dreissenoidea</taxon>
        <taxon>Dreissenidae</taxon>
        <taxon>Dreissena</taxon>
    </lineage>
</organism>
<evidence type="ECO:0000313" key="2">
    <source>
        <dbReference type="EMBL" id="KAH3831210.1"/>
    </source>
</evidence>
<comment type="caution">
    <text evidence="2">The sequence shown here is derived from an EMBL/GenBank/DDBJ whole genome shotgun (WGS) entry which is preliminary data.</text>
</comment>
<gene>
    <name evidence="2" type="ORF">DPMN_104472</name>
</gene>
<sequence length="100" mass="11113">MMEKAGHENPPSEQPGYQQQQQQQIQQHQQSPPSYTQQPLNVGQPQVYQQHGGYVQQGYGATSGQGVVLVQPQPTALYVPIVHQPSDYMVPSIFACLCCF</sequence>
<evidence type="ECO:0000313" key="3">
    <source>
        <dbReference type="Proteomes" id="UP000828390"/>
    </source>
</evidence>
<reference evidence="2" key="2">
    <citation type="submission" date="2020-11" db="EMBL/GenBank/DDBJ databases">
        <authorList>
            <person name="McCartney M.A."/>
            <person name="Auch B."/>
            <person name="Kono T."/>
            <person name="Mallez S."/>
            <person name="Becker A."/>
            <person name="Gohl D.M."/>
            <person name="Silverstein K.A.T."/>
            <person name="Koren S."/>
            <person name="Bechman K.B."/>
            <person name="Herman A."/>
            <person name="Abrahante J.E."/>
            <person name="Garbe J."/>
        </authorList>
    </citation>
    <scope>NUCLEOTIDE SEQUENCE</scope>
    <source>
        <strain evidence="2">Duluth1</strain>
        <tissue evidence="2">Whole animal</tissue>
    </source>
</reference>